<dbReference type="SUPFAM" id="SSF55666">
    <property type="entry name" value="Ribonuclease PH domain 2-like"/>
    <property type="match status" value="1"/>
</dbReference>
<gene>
    <name evidence="10" type="primary">pnp</name>
    <name evidence="10" type="ORF">IAD15_03490</name>
</gene>
<dbReference type="InterPro" id="IPR012162">
    <property type="entry name" value="PNPase"/>
</dbReference>
<reference evidence="10" key="2">
    <citation type="journal article" date="2021" name="PeerJ">
        <title>Extensive microbial diversity within the chicken gut microbiome revealed by metagenomics and culture.</title>
        <authorList>
            <person name="Gilroy R."/>
            <person name="Ravi A."/>
            <person name="Getino M."/>
            <person name="Pursley I."/>
            <person name="Horton D.L."/>
            <person name="Alikhan N.F."/>
            <person name="Baker D."/>
            <person name="Gharbi K."/>
            <person name="Hall N."/>
            <person name="Watson M."/>
            <person name="Adriaenssens E.M."/>
            <person name="Foster-Nyarko E."/>
            <person name="Jarju S."/>
            <person name="Secka A."/>
            <person name="Antonio M."/>
            <person name="Oren A."/>
            <person name="Chaudhuri R.R."/>
            <person name="La Ragione R."/>
            <person name="Hildebrand F."/>
            <person name="Pallen M.J."/>
        </authorList>
    </citation>
    <scope>NUCLEOTIDE SEQUENCE</scope>
    <source>
        <strain evidence="10">CHK195-11698</strain>
    </source>
</reference>
<feature type="domain" description="Exoribonuclease phosphorolytic" evidence="8">
    <location>
        <begin position="145"/>
        <end position="208"/>
    </location>
</feature>
<dbReference type="InterPro" id="IPR015847">
    <property type="entry name" value="ExoRNase_PH_dom2"/>
</dbReference>
<evidence type="ECO:0000259" key="7">
    <source>
        <dbReference type="Pfam" id="PF01138"/>
    </source>
</evidence>
<dbReference type="Pfam" id="PF03725">
    <property type="entry name" value="RNase_PH_C"/>
    <property type="match status" value="1"/>
</dbReference>
<evidence type="ECO:0000256" key="6">
    <source>
        <dbReference type="NCBIfam" id="TIGR03591"/>
    </source>
</evidence>
<dbReference type="InterPro" id="IPR015848">
    <property type="entry name" value="PNPase_PH_RNA-bd_bac/org-type"/>
</dbReference>
<keyword evidence="5" id="KW-0694">RNA-binding</keyword>
<dbReference type="AlphaFoldDB" id="A0A9D1HPI2"/>
<feature type="domain" description="Exoribonuclease phosphorolytic" evidence="7">
    <location>
        <begin position="327"/>
        <end position="441"/>
    </location>
</feature>
<dbReference type="PANTHER" id="PTHR11252:SF0">
    <property type="entry name" value="POLYRIBONUCLEOTIDE NUCLEOTIDYLTRANSFERASE 1, MITOCHONDRIAL"/>
    <property type="match status" value="1"/>
</dbReference>
<dbReference type="GO" id="GO:0005829">
    <property type="term" value="C:cytosol"/>
    <property type="evidence" value="ECO:0007669"/>
    <property type="project" value="TreeGrafter"/>
</dbReference>
<dbReference type="NCBIfam" id="NF008805">
    <property type="entry name" value="PRK11824.1"/>
    <property type="match status" value="1"/>
</dbReference>
<dbReference type="Proteomes" id="UP000824175">
    <property type="component" value="Unassembled WGS sequence"/>
</dbReference>
<accession>A0A9D1HPI2</accession>
<proteinExistence type="predicted"/>
<name>A0A9D1HPI2_9FIRM</name>
<evidence type="ECO:0000256" key="5">
    <source>
        <dbReference type="ARBA" id="ARBA00022884"/>
    </source>
</evidence>
<sequence length="441" mass="48562">MTKQVFSTNFCGKTLQIETGELAKQANGSVLVRYDDTVILSTAVTGKEPKDVDFFPLTVTYEEKLYSVGKIPGGFLKREGRPSEHGTLTARMIDRPIRPLFPDGYRNEVQVVNTVLSVDQEATPEMAAMLGASLALCISDIPFNGPIAGVNVGLVDGEFVVNPGPEQMERSEINLEVAGTKDAINMVEADAKEVGEEVMLDALMFGHEKIKELIAFEEKIIEAVGKEKMEIPLFTIDEDLASEVADKAKARMVAAVSIPGKLERYAAIDDLMAEVTAEYENREYASEDEKKAVLKQVGIILHDLEKDEVRRLITEEKIRPDGRKIDEIRPLDAQVDLLPRVHGSALFTRGETQVLSVCTLGASGEHQKIDGLGLEDQKRFMHHYNFPPYCVGETGRMGSPGRREIGHGALGERALSQVLPSEEDFPYTIRVVSEVLESNGS</sequence>
<comment type="caution">
    <text evidence="10">The sequence shown here is derived from an EMBL/GenBank/DDBJ whole genome shotgun (WGS) entry which is preliminary data.</text>
</comment>
<evidence type="ECO:0000256" key="3">
    <source>
        <dbReference type="ARBA" id="ARBA00022695"/>
    </source>
</evidence>
<evidence type="ECO:0000256" key="4">
    <source>
        <dbReference type="ARBA" id="ARBA00022842"/>
    </source>
</evidence>
<dbReference type="NCBIfam" id="TIGR03591">
    <property type="entry name" value="polynuc_phos"/>
    <property type="match status" value="1"/>
</dbReference>
<feature type="domain" description="Exoribonuclease phosphorolytic" evidence="7">
    <location>
        <begin position="13"/>
        <end position="142"/>
    </location>
</feature>
<dbReference type="InterPro" id="IPR001247">
    <property type="entry name" value="ExoRNase_PH_dom1"/>
</dbReference>
<evidence type="ECO:0000256" key="2">
    <source>
        <dbReference type="ARBA" id="ARBA00022679"/>
    </source>
</evidence>
<evidence type="ECO:0000313" key="11">
    <source>
        <dbReference type="Proteomes" id="UP000824175"/>
    </source>
</evidence>
<dbReference type="SUPFAM" id="SSF54211">
    <property type="entry name" value="Ribosomal protein S5 domain 2-like"/>
    <property type="match status" value="2"/>
</dbReference>
<evidence type="ECO:0000259" key="8">
    <source>
        <dbReference type="Pfam" id="PF03725"/>
    </source>
</evidence>
<reference evidence="10" key="1">
    <citation type="submission" date="2020-10" db="EMBL/GenBank/DDBJ databases">
        <authorList>
            <person name="Gilroy R."/>
        </authorList>
    </citation>
    <scope>NUCLEOTIDE SEQUENCE</scope>
    <source>
        <strain evidence="10">CHK195-11698</strain>
    </source>
</reference>
<dbReference type="CDD" id="cd11363">
    <property type="entry name" value="RNase_PH_PNPase_1"/>
    <property type="match status" value="1"/>
</dbReference>
<dbReference type="Pfam" id="PF03726">
    <property type="entry name" value="PNPase"/>
    <property type="match status" value="1"/>
</dbReference>
<evidence type="ECO:0000256" key="1">
    <source>
        <dbReference type="ARBA" id="ARBA00012416"/>
    </source>
</evidence>
<dbReference type="GO" id="GO:0000175">
    <property type="term" value="F:3'-5'-RNA exonuclease activity"/>
    <property type="evidence" value="ECO:0007669"/>
    <property type="project" value="TreeGrafter"/>
</dbReference>
<evidence type="ECO:0000313" key="10">
    <source>
        <dbReference type="EMBL" id="HIU13114.1"/>
    </source>
</evidence>
<dbReference type="InterPro" id="IPR027408">
    <property type="entry name" value="PNPase/RNase_PH_dom_sf"/>
</dbReference>
<feature type="domain" description="Polyribonucleotide nucleotidyltransferase RNA-binding" evidence="9">
    <location>
        <begin position="240"/>
        <end position="324"/>
    </location>
</feature>
<dbReference type="Gene3D" id="3.30.230.70">
    <property type="entry name" value="GHMP Kinase, N-terminal domain"/>
    <property type="match status" value="2"/>
</dbReference>
<dbReference type="GO" id="GO:0006396">
    <property type="term" value="P:RNA processing"/>
    <property type="evidence" value="ECO:0007669"/>
    <property type="project" value="InterPro"/>
</dbReference>
<feature type="non-terminal residue" evidence="10">
    <location>
        <position position="441"/>
    </location>
</feature>
<protein>
    <recommendedName>
        <fullName evidence="1 6">Polyribonucleotide nucleotidyltransferase</fullName>
        <ecNumber evidence="1 6">2.7.7.8</ecNumber>
    </recommendedName>
</protein>
<dbReference type="GO" id="GO:0003723">
    <property type="term" value="F:RNA binding"/>
    <property type="evidence" value="ECO:0007669"/>
    <property type="project" value="UniProtKB-KW"/>
</dbReference>
<dbReference type="InterPro" id="IPR020568">
    <property type="entry name" value="Ribosomal_Su5_D2-typ_SF"/>
</dbReference>
<dbReference type="SUPFAM" id="SSF46915">
    <property type="entry name" value="Polynucleotide phosphorylase/guanosine pentaphosphate synthase (PNPase/GPSI), domain 3"/>
    <property type="match status" value="1"/>
</dbReference>
<dbReference type="FunFam" id="3.30.230.70:FF:000001">
    <property type="entry name" value="Polyribonucleotide nucleotidyltransferase"/>
    <property type="match status" value="1"/>
</dbReference>
<dbReference type="InterPro" id="IPR036345">
    <property type="entry name" value="ExoRNase_PH_dom2_sf"/>
</dbReference>
<dbReference type="EMBL" id="DVMJ01000025">
    <property type="protein sequence ID" value="HIU13114.1"/>
    <property type="molecule type" value="Genomic_DNA"/>
</dbReference>
<keyword evidence="4" id="KW-0460">Magnesium</keyword>
<organism evidence="10 11">
    <name type="scientific">Candidatus Fimiplasma intestinipullorum</name>
    <dbReference type="NCBI Taxonomy" id="2840825"/>
    <lineage>
        <taxon>Bacteria</taxon>
        <taxon>Bacillati</taxon>
        <taxon>Bacillota</taxon>
        <taxon>Clostridia</taxon>
        <taxon>Eubacteriales</taxon>
        <taxon>Candidatus Fimiplasma</taxon>
    </lineage>
</organism>
<dbReference type="InterPro" id="IPR036456">
    <property type="entry name" value="PNPase_PH_RNA-bd_sf"/>
</dbReference>
<dbReference type="GO" id="GO:0006402">
    <property type="term" value="P:mRNA catabolic process"/>
    <property type="evidence" value="ECO:0007669"/>
    <property type="project" value="UniProtKB-UniRule"/>
</dbReference>
<keyword evidence="2 10" id="KW-0808">Transferase</keyword>
<keyword evidence="3 10" id="KW-0548">Nucleotidyltransferase</keyword>
<evidence type="ECO:0000259" key="9">
    <source>
        <dbReference type="Pfam" id="PF03726"/>
    </source>
</evidence>
<dbReference type="GO" id="GO:0004654">
    <property type="term" value="F:polyribonucleotide nucleotidyltransferase activity"/>
    <property type="evidence" value="ECO:0007669"/>
    <property type="project" value="UniProtKB-UniRule"/>
</dbReference>
<dbReference type="EC" id="2.7.7.8" evidence="1 6"/>
<dbReference type="PANTHER" id="PTHR11252">
    <property type="entry name" value="POLYRIBONUCLEOTIDE NUCLEOTIDYLTRANSFERASE"/>
    <property type="match status" value="1"/>
</dbReference>
<dbReference type="Pfam" id="PF01138">
    <property type="entry name" value="RNase_PH"/>
    <property type="match status" value="2"/>
</dbReference>